<dbReference type="Pfam" id="PF00468">
    <property type="entry name" value="Ribosomal_L34"/>
    <property type="match status" value="1"/>
</dbReference>
<dbReference type="PANTHER" id="PTHR14503">
    <property type="entry name" value="MITOCHONDRIAL RIBOSOMAL PROTEIN 34 FAMILY MEMBER"/>
    <property type="match status" value="1"/>
</dbReference>
<name>A0AAN8ZAA1_9MAGN</name>
<organism evidence="4 5">
    <name type="scientific">Dillenia turbinata</name>
    <dbReference type="NCBI Taxonomy" id="194707"/>
    <lineage>
        <taxon>Eukaryota</taxon>
        <taxon>Viridiplantae</taxon>
        <taxon>Streptophyta</taxon>
        <taxon>Embryophyta</taxon>
        <taxon>Tracheophyta</taxon>
        <taxon>Spermatophyta</taxon>
        <taxon>Magnoliopsida</taxon>
        <taxon>eudicotyledons</taxon>
        <taxon>Gunneridae</taxon>
        <taxon>Pentapetalae</taxon>
        <taxon>Dilleniales</taxon>
        <taxon>Dilleniaceae</taxon>
        <taxon>Dillenia</taxon>
    </lineage>
</organism>
<keyword evidence="2 4" id="KW-0689">Ribosomal protein</keyword>
<dbReference type="PANTHER" id="PTHR14503:SF4">
    <property type="entry name" value="LARGE RIBOSOMAL SUBUNIT PROTEIN BL34M"/>
    <property type="match status" value="1"/>
</dbReference>
<evidence type="ECO:0000313" key="4">
    <source>
        <dbReference type="EMBL" id="KAK6932669.1"/>
    </source>
</evidence>
<protein>
    <submittedName>
        <fullName evidence="4">Ribosomal protein L34</fullName>
    </submittedName>
</protein>
<dbReference type="InterPro" id="IPR000271">
    <property type="entry name" value="Ribosomal_bL34"/>
</dbReference>
<dbReference type="AlphaFoldDB" id="A0AAN8ZAA1"/>
<keyword evidence="5" id="KW-1185">Reference proteome</keyword>
<comment type="caution">
    <text evidence="4">The sequence shown here is derived from an EMBL/GenBank/DDBJ whole genome shotgun (WGS) entry which is preliminary data.</text>
</comment>
<evidence type="ECO:0000313" key="5">
    <source>
        <dbReference type="Proteomes" id="UP001370490"/>
    </source>
</evidence>
<evidence type="ECO:0000256" key="1">
    <source>
        <dbReference type="ARBA" id="ARBA00010111"/>
    </source>
</evidence>
<dbReference type="NCBIfam" id="TIGR01030">
    <property type="entry name" value="rpmH_bact"/>
    <property type="match status" value="1"/>
</dbReference>
<reference evidence="4 5" key="1">
    <citation type="submission" date="2023-12" db="EMBL/GenBank/DDBJ databases">
        <title>A high-quality genome assembly for Dillenia turbinata (Dilleniales).</title>
        <authorList>
            <person name="Chanderbali A."/>
        </authorList>
    </citation>
    <scope>NUCLEOTIDE SEQUENCE [LARGE SCALE GENOMIC DNA]</scope>
    <source>
        <strain evidence="4">LSX21</strain>
        <tissue evidence="4">Leaf</tissue>
    </source>
</reference>
<keyword evidence="3" id="KW-0687">Ribonucleoprotein</keyword>
<accession>A0AAN8ZAA1</accession>
<dbReference type="GO" id="GO:0003735">
    <property type="term" value="F:structural constituent of ribosome"/>
    <property type="evidence" value="ECO:0007669"/>
    <property type="project" value="InterPro"/>
</dbReference>
<proteinExistence type="inferred from homology"/>
<evidence type="ECO:0000256" key="3">
    <source>
        <dbReference type="ARBA" id="ARBA00023274"/>
    </source>
</evidence>
<evidence type="ECO:0000256" key="2">
    <source>
        <dbReference type="ARBA" id="ARBA00022980"/>
    </source>
</evidence>
<gene>
    <name evidence="4" type="ORF">RJ641_002293</name>
</gene>
<dbReference type="GO" id="GO:0005762">
    <property type="term" value="C:mitochondrial large ribosomal subunit"/>
    <property type="evidence" value="ECO:0007669"/>
    <property type="project" value="TreeGrafter"/>
</dbReference>
<comment type="similarity">
    <text evidence="1">Belongs to the bacterial ribosomal protein bL34 family.</text>
</comment>
<sequence>MASASMLTSWCFYTSSSSTCVASANFLRAQNPSASLTLLTGHSKGRRGISSSLAMANAQARPALLHSSFISPSSSLSFPSSFSGLSLGLDLASEINRRSGKGGRLVVRAGKPALCQKKRNWSRKSLSRTDGFRKRMQTTSGRAVLKRRRAKGRKVLCTRSIIYSKQPVFCQIGMFYDSIFSSTQAHNTPSTLIPLQLQTLFSIPGPI</sequence>
<dbReference type="EMBL" id="JBAMMX010000010">
    <property type="protein sequence ID" value="KAK6932669.1"/>
    <property type="molecule type" value="Genomic_DNA"/>
</dbReference>
<dbReference type="Proteomes" id="UP001370490">
    <property type="component" value="Unassembled WGS sequence"/>
</dbReference>
<dbReference type="Gene3D" id="1.10.287.3980">
    <property type="match status" value="1"/>
</dbReference>
<dbReference type="GO" id="GO:0006412">
    <property type="term" value="P:translation"/>
    <property type="evidence" value="ECO:0007669"/>
    <property type="project" value="InterPro"/>
</dbReference>